<dbReference type="EC" id="1.2.7.3" evidence="13"/>
<keyword evidence="5" id="KW-0460">Magnesium</keyword>
<evidence type="ECO:0000259" key="11">
    <source>
        <dbReference type="Pfam" id="PF02775"/>
    </source>
</evidence>
<evidence type="ECO:0000256" key="7">
    <source>
        <dbReference type="ARBA" id="ARBA00023004"/>
    </source>
</evidence>
<dbReference type="GO" id="GO:0006082">
    <property type="term" value="P:organic acid metabolic process"/>
    <property type="evidence" value="ECO:0007669"/>
    <property type="project" value="UniProtKB-ARBA"/>
</dbReference>
<dbReference type="GO" id="GO:0047553">
    <property type="term" value="F:2-oxoglutarate synthase activity"/>
    <property type="evidence" value="ECO:0007669"/>
    <property type="project" value="UniProtKB-EC"/>
</dbReference>
<dbReference type="InterPro" id="IPR011766">
    <property type="entry name" value="TPP_enzyme_TPP-bd"/>
</dbReference>
<accession>A0A0E3P6H0</accession>
<dbReference type="EMBL" id="CP009506">
    <property type="protein sequence ID" value="AKB29362.1"/>
    <property type="molecule type" value="Genomic_DNA"/>
</dbReference>
<dbReference type="NCBIfam" id="TIGR02177">
    <property type="entry name" value="PorB_KorB"/>
    <property type="match status" value="1"/>
</dbReference>
<evidence type="ECO:0000256" key="8">
    <source>
        <dbReference type="ARBA" id="ARBA00023014"/>
    </source>
</evidence>
<evidence type="ECO:0000256" key="9">
    <source>
        <dbReference type="ARBA" id="ARBA00023052"/>
    </source>
</evidence>
<dbReference type="InterPro" id="IPR032686">
    <property type="entry name" value="PFO_beta_C"/>
</dbReference>
<evidence type="ECO:0000256" key="10">
    <source>
        <dbReference type="SAM" id="MobiDB-lite"/>
    </source>
</evidence>
<dbReference type="AlphaFoldDB" id="A0A0E3P6H0"/>
<dbReference type="Proteomes" id="UP000033111">
    <property type="component" value="Chromosome"/>
</dbReference>
<feature type="domain" description="Pyruvate ferredoxin oxidoreductase beta subunit C-terminal" evidence="12">
    <location>
        <begin position="198"/>
        <end position="259"/>
    </location>
</feature>
<dbReference type="Gene3D" id="3.40.50.970">
    <property type="match status" value="1"/>
</dbReference>
<dbReference type="GeneID" id="24861533"/>
<dbReference type="KEGG" id="msw:MSSIT_2643"/>
<comment type="cofactor">
    <cofactor evidence="2">
        <name>thiamine diphosphate</name>
        <dbReference type="ChEBI" id="CHEBI:58937"/>
    </cofactor>
</comment>
<dbReference type="InterPro" id="IPR051457">
    <property type="entry name" value="2-oxoacid:Fd_oxidoreductase"/>
</dbReference>
<dbReference type="GO" id="GO:0046872">
    <property type="term" value="F:metal ion binding"/>
    <property type="evidence" value="ECO:0007669"/>
    <property type="project" value="UniProtKB-KW"/>
</dbReference>
<dbReference type="GO" id="GO:0044272">
    <property type="term" value="P:sulfur compound biosynthetic process"/>
    <property type="evidence" value="ECO:0007669"/>
    <property type="project" value="UniProtKB-ARBA"/>
</dbReference>
<evidence type="ECO:0000256" key="1">
    <source>
        <dbReference type="ARBA" id="ARBA00001946"/>
    </source>
</evidence>
<dbReference type="GO" id="GO:0030976">
    <property type="term" value="F:thiamine pyrophosphate binding"/>
    <property type="evidence" value="ECO:0007669"/>
    <property type="project" value="InterPro"/>
</dbReference>
<gene>
    <name evidence="13" type="ORF">MSSIT_2643</name>
</gene>
<evidence type="ECO:0000256" key="3">
    <source>
        <dbReference type="ARBA" id="ARBA00001966"/>
    </source>
</evidence>
<evidence type="ECO:0000313" key="13">
    <source>
        <dbReference type="EMBL" id="AKB29362.1"/>
    </source>
</evidence>
<dbReference type="Pfam" id="PF12367">
    <property type="entry name" value="PFO_beta_C"/>
    <property type="match status" value="1"/>
</dbReference>
<proteinExistence type="predicted"/>
<dbReference type="PATRIC" id="fig|1434120.4.peg.3468"/>
<dbReference type="GO" id="GO:0045333">
    <property type="term" value="P:cellular respiration"/>
    <property type="evidence" value="ECO:0007669"/>
    <property type="project" value="UniProtKB-ARBA"/>
</dbReference>
<evidence type="ECO:0000256" key="5">
    <source>
        <dbReference type="ARBA" id="ARBA00022842"/>
    </source>
</evidence>
<feature type="compositionally biased region" description="Polar residues" evidence="10">
    <location>
        <begin position="127"/>
        <end position="142"/>
    </location>
</feature>
<feature type="region of interest" description="Disordered" evidence="10">
    <location>
        <begin position="127"/>
        <end position="146"/>
    </location>
</feature>
<keyword evidence="6 13" id="KW-0560">Oxidoreductase</keyword>
<name>A0A0E3P6H0_9EURY</name>
<organism evidence="13 14">
    <name type="scientific">Methanosarcina siciliae T4/M</name>
    <dbReference type="NCBI Taxonomy" id="1434120"/>
    <lineage>
        <taxon>Archaea</taxon>
        <taxon>Methanobacteriati</taxon>
        <taxon>Methanobacteriota</taxon>
        <taxon>Stenosarchaea group</taxon>
        <taxon>Methanomicrobia</taxon>
        <taxon>Methanosarcinales</taxon>
        <taxon>Methanosarcinaceae</taxon>
        <taxon>Methanosarcina</taxon>
    </lineage>
</organism>
<dbReference type="PANTHER" id="PTHR48084:SF4">
    <property type="entry name" value="2-OXOGLUTARATE OXIDOREDUCTASE SUBUNIT KORB"/>
    <property type="match status" value="1"/>
</dbReference>
<feature type="domain" description="Thiamine pyrophosphate enzyme TPP-binding" evidence="11">
    <location>
        <begin position="52"/>
        <end position="194"/>
    </location>
</feature>
<dbReference type="GO" id="GO:0051536">
    <property type="term" value="F:iron-sulfur cluster binding"/>
    <property type="evidence" value="ECO:0007669"/>
    <property type="project" value="UniProtKB-KW"/>
</dbReference>
<dbReference type="RefSeq" id="WP_048173146.1">
    <property type="nucleotide sequence ID" value="NZ_CP009506.1"/>
</dbReference>
<comment type="cofactor">
    <cofactor evidence="1">
        <name>Mg(2+)</name>
        <dbReference type="ChEBI" id="CHEBI:18420"/>
    </cofactor>
</comment>
<dbReference type="SUPFAM" id="SSF52518">
    <property type="entry name" value="Thiamin diphosphate-binding fold (THDP-binding)"/>
    <property type="match status" value="1"/>
</dbReference>
<evidence type="ECO:0000256" key="2">
    <source>
        <dbReference type="ARBA" id="ARBA00001964"/>
    </source>
</evidence>
<dbReference type="Pfam" id="PF02775">
    <property type="entry name" value="TPP_enzyme_C"/>
    <property type="match status" value="1"/>
</dbReference>
<evidence type="ECO:0000256" key="4">
    <source>
        <dbReference type="ARBA" id="ARBA00022723"/>
    </source>
</evidence>
<dbReference type="InterPro" id="IPR011896">
    <property type="entry name" value="OFOB"/>
</dbReference>
<comment type="cofactor">
    <cofactor evidence="3">
        <name>[4Fe-4S] cluster</name>
        <dbReference type="ChEBI" id="CHEBI:49883"/>
    </cofactor>
</comment>
<keyword evidence="7" id="KW-0408">Iron</keyword>
<dbReference type="HOGENOM" id="CLU_048564_0_0_2"/>
<dbReference type="CDD" id="cd03375">
    <property type="entry name" value="TPP_OGFOR"/>
    <property type="match status" value="1"/>
</dbReference>
<dbReference type="InterPro" id="IPR029061">
    <property type="entry name" value="THDP-binding"/>
</dbReference>
<keyword evidence="8" id="KW-0411">Iron-sulfur</keyword>
<keyword evidence="9" id="KW-0786">Thiamine pyrophosphate</keyword>
<reference evidence="13 14" key="1">
    <citation type="submission" date="2014-07" db="EMBL/GenBank/DDBJ databases">
        <title>Methanogenic archaea and the global carbon cycle.</title>
        <authorList>
            <person name="Henriksen J.R."/>
            <person name="Luke J."/>
            <person name="Reinhart S."/>
            <person name="Benedict M.N."/>
            <person name="Youngblut N.D."/>
            <person name="Metcalf M.E."/>
            <person name="Whitaker R.J."/>
            <person name="Metcalf W.W."/>
        </authorList>
    </citation>
    <scope>NUCLEOTIDE SEQUENCE [LARGE SCALE GENOMIC DNA]</scope>
    <source>
        <strain evidence="13 14">T4/M</strain>
    </source>
</reference>
<dbReference type="PANTHER" id="PTHR48084">
    <property type="entry name" value="2-OXOGLUTARATE OXIDOREDUCTASE SUBUNIT KORB-RELATED"/>
    <property type="match status" value="1"/>
</dbReference>
<protein>
    <submittedName>
        <fullName evidence="13">2-oxoglutarate oxidoreductase, beta subunit</fullName>
        <ecNumber evidence="13">1.2.7.3</ecNumber>
    </submittedName>
</protein>
<evidence type="ECO:0000256" key="6">
    <source>
        <dbReference type="ARBA" id="ARBA00023002"/>
    </source>
</evidence>
<keyword evidence="4" id="KW-0479">Metal-binding</keyword>
<dbReference type="OrthoDB" id="30755at2157"/>
<sequence>MPTSEDYKGQVPAWCPGCGNFQILSAVKQALVELDIEPWEVLMVSGIGQSGKLPHYMKCHTFNGLHGRTLPVATAAKLANHSLHVIAVAGDGDCYGEGGNHFLHAIRKNPNITLLVHDNQIYGLTKGQASPTTAKGTRTKVQPSGVPAEPLNPLALAISQDCSFVARGFAGDPEHLKELIKTAITHRGFSLLDILQPCVTFNKVNTFKWYRERIYKLEAEYDPYDRMKAFERALEWGEKIPNGIFYKKDKDTLEEMFLTIREEPLVRQKFSIEDVKSEIEKFY</sequence>
<keyword evidence="14" id="KW-1185">Reference proteome</keyword>
<evidence type="ECO:0000259" key="12">
    <source>
        <dbReference type="Pfam" id="PF12367"/>
    </source>
</evidence>
<evidence type="ECO:0000313" key="14">
    <source>
        <dbReference type="Proteomes" id="UP000033111"/>
    </source>
</evidence>